<reference evidence="2 3" key="1">
    <citation type="submission" date="2016-02" db="EMBL/GenBank/DDBJ databases">
        <title>Genome analysis of coral dinoflagellate symbionts highlights evolutionary adaptations to a symbiotic lifestyle.</title>
        <authorList>
            <person name="Aranda M."/>
            <person name="Li Y."/>
            <person name="Liew Y.J."/>
            <person name="Baumgarten S."/>
            <person name="Simakov O."/>
            <person name="Wilson M."/>
            <person name="Piel J."/>
            <person name="Ashoor H."/>
            <person name="Bougouffa S."/>
            <person name="Bajic V.B."/>
            <person name="Ryu T."/>
            <person name="Ravasi T."/>
            <person name="Bayer T."/>
            <person name="Micklem G."/>
            <person name="Kim H."/>
            <person name="Bhak J."/>
            <person name="Lajeunesse T.C."/>
            <person name="Voolstra C.R."/>
        </authorList>
    </citation>
    <scope>NUCLEOTIDE SEQUENCE [LARGE SCALE GENOMIC DNA]</scope>
    <source>
        <strain evidence="2 3">CCMP2467</strain>
    </source>
</reference>
<evidence type="ECO:0000313" key="2">
    <source>
        <dbReference type="EMBL" id="OLP73413.1"/>
    </source>
</evidence>
<name>A0A1Q9BRW5_SYMMI</name>
<evidence type="ECO:0000256" key="1">
    <source>
        <dbReference type="SAM" id="MobiDB-lite"/>
    </source>
</evidence>
<protein>
    <submittedName>
        <fullName evidence="2">Uncharacterized protein</fullName>
    </submittedName>
</protein>
<dbReference type="AlphaFoldDB" id="A0A1Q9BRW5"/>
<dbReference type="Proteomes" id="UP000186817">
    <property type="component" value="Unassembled WGS sequence"/>
</dbReference>
<proteinExistence type="predicted"/>
<gene>
    <name evidence="2" type="ORF">AK812_SmicGene47350</name>
</gene>
<dbReference type="OrthoDB" id="10667234at2759"/>
<keyword evidence="3" id="KW-1185">Reference proteome</keyword>
<comment type="caution">
    <text evidence="2">The sequence shown here is derived from an EMBL/GenBank/DDBJ whole genome shotgun (WGS) entry which is preliminary data.</text>
</comment>
<organism evidence="2 3">
    <name type="scientific">Symbiodinium microadriaticum</name>
    <name type="common">Dinoflagellate</name>
    <name type="synonym">Zooxanthella microadriatica</name>
    <dbReference type="NCBI Taxonomy" id="2951"/>
    <lineage>
        <taxon>Eukaryota</taxon>
        <taxon>Sar</taxon>
        <taxon>Alveolata</taxon>
        <taxon>Dinophyceae</taxon>
        <taxon>Suessiales</taxon>
        <taxon>Symbiodiniaceae</taxon>
        <taxon>Symbiodinium</taxon>
    </lineage>
</organism>
<feature type="compositionally biased region" description="Acidic residues" evidence="1">
    <location>
        <begin position="68"/>
        <end position="79"/>
    </location>
</feature>
<accession>A0A1Q9BRW5</accession>
<evidence type="ECO:0000313" key="3">
    <source>
        <dbReference type="Proteomes" id="UP000186817"/>
    </source>
</evidence>
<feature type="region of interest" description="Disordered" evidence="1">
    <location>
        <begin position="60"/>
        <end position="84"/>
    </location>
</feature>
<sequence>MPPALNQSAIASLVECYKVGMSFIVDHSGRLFTAGKKKWLRSDMECVQQWALRMGDAIKKMEPKDNGPPEEDDSEDESEDCHGNCEDRYLAQPASFTA</sequence>
<dbReference type="EMBL" id="LSRX01005527">
    <property type="protein sequence ID" value="OLP73413.1"/>
    <property type="molecule type" value="Genomic_DNA"/>
</dbReference>